<keyword evidence="2" id="KW-1185">Reference proteome</keyword>
<evidence type="ECO:0000313" key="1">
    <source>
        <dbReference type="EMBL" id="KAL3612381.1"/>
    </source>
</evidence>
<name>A0ACC4D6G9_POPAL</name>
<accession>A0ACC4D6G9</accession>
<reference evidence="1 2" key="1">
    <citation type="journal article" date="2024" name="Plant Biotechnol. J.">
        <title>Genome and CRISPR/Cas9 system of a widespread forest tree (Populus alba) in the world.</title>
        <authorList>
            <person name="Liu Y.J."/>
            <person name="Jiang P.F."/>
            <person name="Han X.M."/>
            <person name="Li X.Y."/>
            <person name="Wang H.M."/>
            <person name="Wang Y.J."/>
            <person name="Wang X.X."/>
            <person name="Zeng Q.Y."/>
        </authorList>
    </citation>
    <scope>NUCLEOTIDE SEQUENCE [LARGE SCALE GENOMIC DNA]</scope>
    <source>
        <strain evidence="2">cv. PAL-ZL1</strain>
    </source>
</reference>
<organism evidence="1 2">
    <name type="scientific">Populus alba</name>
    <name type="common">White poplar</name>
    <dbReference type="NCBI Taxonomy" id="43335"/>
    <lineage>
        <taxon>Eukaryota</taxon>
        <taxon>Viridiplantae</taxon>
        <taxon>Streptophyta</taxon>
        <taxon>Embryophyta</taxon>
        <taxon>Tracheophyta</taxon>
        <taxon>Spermatophyta</taxon>
        <taxon>Magnoliopsida</taxon>
        <taxon>eudicotyledons</taxon>
        <taxon>Gunneridae</taxon>
        <taxon>Pentapetalae</taxon>
        <taxon>rosids</taxon>
        <taxon>fabids</taxon>
        <taxon>Malpighiales</taxon>
        <taxon>Salicaceae</taxon>
        <taxon>Saliceae</taxon>
        <taxon>Populus</taxon>
    </lineage>
</organism>
<sequence length="1230" mass="135810">ATASGCFTERFTFVEGTSQNKTVKRMKFAVDEPSDTEPDTLKVLTSSLLPKEIVSGTGAADMDSLSQTVLLHLVESSSQGVVSTSYLLKQHAKIDRKGDAREPDVLKCSLPNSDGVAGKAIASPVSQESYATRILLARPVDVVGKPGSPLNAEERAKAFSSPGLDVSIISKTDSKMDPRPFLQSHITRLLSALGWGIGKRKRPSRKYMESIYQSPEGRLIRDFPKVWRLCGQILFTNGYKVVQEGNGKEWADISHFWSDLSDTLTTIEKDMDKSDIAKALAHQWSILDPFVNVVFIERKVGVLRKGCMVKAAQSLVNDRNVKSEDGIGKESAQKNLLAWHSDSCPVTKSASTICEGSCHDCDVQSGNRTFSECGQESMVKGQIDVSIHMNDREGMCSDGMGNQSCSMCKDKIGGVDMTDWLTCGTDCTSAQLCSCQCNDFPVTAGNIIVHGAPESVSPHQDSNLVDPDDGTGHMDSIHHDEPTSAQVVTSGVLQQSRFSEEEGLQCIQASRFKTRDKAAMKKIRRKSRKISEIRSTTLSQSENIDVLGNPLESNKFEEKLIKRTKKICMKSYPLDNCLHQVVKNGTKLKSTHGNSYGPKYKQKKTIGCQIDDDDLLIAAIIKNKDFSPGATRSISKKKSCILRVGSKRKRKKGGCRLLPRNLGKLGKHYVGGKWSRMGSRTVLSWLIDAGVLSVKDVVQYRNLKDDFVIKDGVVTKDGIMCKCCNMVLSVTKFKSHAGFKLNRPCSNLFMESGKPFTLCQLQAWSAEYKSRKSGTQVVRADEDDKNDDSCGLCGDGGELICCDNCPSTFHQACLCTEDLPEGSWYCPNCTCWICGDLVNDKEASSSVGAYKCLQCEHKYHGACQKGKQTHEGLVSDAWFCSGSCQEVYSGLHSRVGINNPIADGFCWTLLQRCIHEDQKVLSAQDLPLKAECKLKYSLLLLPLWRMLSIYGRPKNRHRHDTPCFIQLGVSLSFRVHGVTVAEMPLIATCSNYRRQGMCRHLMTAIEEMLISFKVEKLVISAIPDLVETWTKGFGFIPVSKDEKQSLNKINFMVFPGTILLKKQLYKTKEADTQSDLGDAAPLTEVDICPMEDHVTELVQQSNENSYLDEVELKHVESQKLQESEPNSERETHDGAEGLGRAPPMVNNLSSEVGLCSDGMPFVESDRKFFPNKHAAKKEDKKTETQGSDLQEQLSKALGPGTGEVACIVQCISYVPSPDTPSQQVCKLNEK</sequence>
<gene>
    <name evidence="1" type="ORF">D5086_003401</name>
</gene>
<feature type="non-terminal residue" evidence="1">
    <location>
        <position position="1"/>
    </location>
</feature>
<dbReference type="Proteomes" id="UP000309997">
    <property type="component" value="Unassembled WGS sequence"/>
</dbReference>
<proteinExistence type="predicted"/>
<protein>
    <submittedName>
        <fullName evidence="1">Uncharacterized protein</fullName>
    </submittedName>
</protein>
<comment type="caution">
    <text evidence="1">The sequence shown here is derived from an EMBL/GenBank/DDBJ whole genome shotgun (WGS) entry which is preliminary data.</text>
</comment>
<dbReference type="EMBL" id="RCHU02000001">
    <property type="protein sequence ID" value="KAL3612381.1"/>
    <property type="molecule type" value="Genomic_DNA"/>
</dbReference>
<evidence type="ECO:0000313" key="2">
    <source>
        <dbReference type="Proteomes" id="UP000309997"/>
    </source>
</evidence>